<accession>A0A453M2I7</accession>
<feature type="region of interest" description="Disordered" evidence="1">
    <location>
        <begin position="1"/>
        <end position="59"/>
    </location>
</feature>
<proteinExistence type="predicted"/>
<evidence type="ECO:0000313" key="2">
    <source>
        <dbReference type="EnsemblPlants" id="AET5Gv21017100.1"/>
    </source>
</evidence>
<evidence type="ECO:0000256" key="1">
    <source>
        <dbReference type="SAM" id="MobiDB-lite"/>
    </source>
</evidence>
<evidence type="ECO:0000313" key="3">
    <source>
        <dbReference type="Proteomes" id="UP000015105"/>
    </source>
</evidence>
<name>A0A453M2I7_AEGTS</name>
<dbReference type="AlphaFoldDB" id="A0A453M2I7"/>
<dbReference type="EnsemblPlants" id="AET5Gv21017100.1">
    <property type="protein sequence ID" value="AET5Gv21017100.1"/>
    <property type="gene ID" value="AET5Gv21017100"/>
</dbReference>
<reference evidence="2" key="4">
    <citation type="submission" date="2019-03" db="UniProtKB">
        <authorList>
            <consortium name="EnsemblPlants"/>
        </authorList>
    </citation>
    <scope>IDENTIFICATION</scope>
</reference>
<feature type="compositionally biased region" description="Low complexity" evidence="1">
    <location>
        <begin position="30"/>
        <end position="43"/>
    </location>
</feature>
<feature type="compositionally biased region" description="Basic and acidic residues" evidence="1">
    <location>
        <begin position="46"/>
        <end position="59"/>
    </location>
</feature>
<reference evidence="3" key="1">
    <citation type="journal article" date="2014" name="Science">
        <title>Ancient hybridizations among the ancestral genomes of bread wheat.</title>
        <authorList>
            <consortium name="International Wheat Genome Sequencing Consortium,"/>
            <person name="Marcussen T."/>
            <person name="Sandve S.R."/>
            <person name="Heier L."/>
            <person name="Spannagl M."/>
            <person name="Pfeifer M."/>
            <person name="Jakobsen K.S."/>
            <person name="Wulff B.B."/>
            <person name="Steuernagel B."/>
            <person name="Mayer K.F."/>
            <person name="Olsen O.A."/>
        </authorList>
    </citation>
    <scope>NUCLEOTIDE SEQUENCE [LARGE SCALE GENOMIC DNA]</scope>
    <source>
        <strain evidence="3">cv. AL8/78</strain>
    </source>
</reference>
<dbReference type="Proteomes" id="UP000015105">
    <property type="component" value="Chromosome 5D"/>
</dbReference>
<organism evidence="2 3">
    <name type="scientific">Aegilops tauschii subsp. strangulata</name>
    <name type="common">Goatgrass</name>
    <dbReference type="NCBI Taxonomy" id="200361"/>
    <lineage>
        <taxon>Eukaryota</taxon>
        <taxon>Viridiplantae</taxon>
        <taxon>Streptophyta</taxon>
        <taxon>Embryophyta</taxon>
        <taxon>Tracheophyta</taxon>
        <taxon>Spermatophyta</taxon>
        <taxon>Magnoliopsida</taxon>
        <taxon>Liliopsida</taxon>
        <taxon>Poales</taxon>
        <taxon>Poaceae</taxon>
        <taxon>BOP clade</taxon>
        <taxon>Pooideae</taxon>
        <taxon>Triticodae</taxon>
        <taxon>Triticeae</taxon>
        <taxon>Triticinae</taxon>
        <taxon>Aegilops</taxon>
    </lineage>
</organism>
<dbReference type="Gramene" id="AET5Gv21017100.1">
    <property type="protein sequence ID" value="AET5Gv21017100.1"/>
    <property type="gene ID" value="AET5Gv21017100"/>
</dbReference>
<reference evidence="2" key="3">
    <citation type="journal article" date="2017" name="Nature">
        <title>Genome sequence of the progenitor of the wheat D genome Aegilops tauschii.</title>
        <authorList>
            <person name="Luo M.C."/>
            <person name="Gu Y.Q."/>
            <person name="Puiu D."/>
            <person name="Wang H."/>
            <person name="Twardziok S.O."/>
            <person name="Deal K.R."/>
            <person name="Huo N."/>
            <person name="Zhu T."/>
            <person name="Wang L."/>
            <person name="Wang Y."/>
            <person name="McGuire P.E."/>
            <person name="Liu S."/>
            <person name="Long H."/>
            <person name="Ramasamy R.K."/>
            <person name="Rodriguez J.C."/>
            <person name="Van S.L."/>
            <person name="Yuan L."/>
            <person name="Wang Z."/>
            <person name="Xia Z."/>
            <person name="Xiao L."/>
            <person name="Anderson O.D."/>
            <person name="Ouyang S."/>
            <person name="Liang Y."/>
            <person name="Zimin A.V."/>
            <person name="Pertea G."/>
            <person name="Qi P."/>
            <person name="Bennetzen J.L."/>
            <person name="Dai X."/>
            <person name="Dawson M.W."/>
            <person name="Muller H.G."/>
            <person name="Kugler K."/>
            <person name="Rivarola-Duarte L."/>
            <person name="Spannagl M."/>
            <person name="Mayer K.F.X."/>
            <person name="Lu F.H."/>
            <person name="Bevan M.W."/>
            <person name="Leroy P."/>
            <person name="Li P."/>
            <person name="You F.M."/>
            <person name="Sun Q."/>
            <person name="Liu Z."/>
            <person name="Lyons E."/>
            <person name="Wicker T."/>
            <person name="Salzberg S.L."/>
            <person name="Devos K.M."/>
            <person name="Dvorak J."/>
        </authorList>
    </citation>
    <scope>NUCLEOTIDE SEQUENCE [LARGE SCALE GENOMIC DNA]</scope>
    <source>
        <strain evidence="2">cv. AL8/78</strain>
    </source>
</reference>
<sequence>PLAPLRHVPAGPTGPAARHVTPPPPEPFKTPRLPSRLNPLRSLVNCEKETGREATGDRP</sequence>
<protein>
    <submittedName>
        <fullName evidence="2">Uncharacterized protein</fullName>
    </submittedName>
</protein>
<reference evidence="3" key="2">
    <citation type="journal article" date="2017" name="Nat. Plants">
        <title>The Aegilops tauschii genome reveals multiple impacts of transposons.</title>
        <authorList>
            <person name="Zhao G."/>
            <person name="Zou C."/>
            <person name="Li K."/>
            <person name="Wang K."/>
            <person name="Li T."/>
            <person name="Gao L."/>
            <person name="Zhang X."/>
            <person name="Wang H."/>
            <person name="Yang Z."/>
            <person name="Liu X."/>
            <person name="Jiang W."/>
            <person name="Mao L."/>
            <person name="Kong X."/>
            <person name="Jiao Y."/>
            <person name="Jia J."/>
        </authorList>
    </citation>
    <scope>NUCLEOTIDE SEQUENCE [LARGE SCALE GENOMIC DNA]</scope>
    <source>
        <strain evidence="3">cv. AL8/78</strain>
    </source>
</reference>
<keyword evidence="3" id="KW-1185">Reference proteome</keyword>
<reference evidence="2" key="5">
    <citation type="journal article" date="2021" name="G3 (Bethesda)">
        <title>Aegilops tauschii genome assembly Aet v5.0 features greater sequence contiguity and improved annotation.</title>
        <authorList>
            <person name="Wang L."/>
            <person name="Zhu T."/>
            <person name="Rodriguez J.C."/>
            <person name="Deal K.R."/>
            <person name="Dubcovsky J."/>
            <person name="McGuire P.E."/>
            <person name="Lux T."/>
            <person name="Spannagl M."/>
            <person name="Mayer K.F.X."/>
            <person name="Baldrich P."/>
            <person name="Meyers B.C."/>
            <person name="Huo N."/>
            <person name="Gu Y.Q."/>
            <person name="Zhou H."/>
            <person name="Devos K.M."/>
            <person name="Bennetzen J.L."/>
            <person name="Unver T."/>
            <person name="Budak H."/>
            <person name="Gulick P.J."/>
            <person name="Galiba G."/>
            <person name="Kalapos B."/>
            <person name="Nelson D.R."/>
            <person name="Li P."/>
            <person name="You F.M."/>
            <person name="Luo M.C."/>
            <person name="Dvorak J."/>
        </authorList>
    </citation>
    <scope>NUCLEOTIDE SEQUENCE [LARGE SCALE GENOMIC DNA]</scope>
    <source>
        <strain evidence="2">cv. AL8/78</strain>
    </source>
</reference>